<dbReference type="OrthoDB" id="5984255at2759"/>
<proteinExistence type="predicted"/>
<dbReference type="GO" id="GO:0005667">
    <property type="term" value="C:transcription regulator complex"/>
    <property type="evidence" value="ECO:0007669"/>
    <property type="project" value="TreeGrafter"/>
</dbReference>
<evidence type="ECO:0000313" key="6">
    <source>
        <dbReference type="Proteomes" id="UP001152622"/>
    </source>
</evidence>
<evidence type="ECO:0008006" key="7">
    <source>
        <dbReference type="Google" id="ProtNLM"/>
    </source>
</evidence>
<dbReference type="Pfam" id="PF02944">
    <property type="entry name" value="BESS"/>
    <property type="match status" value="1"/>
</dbReference>
<protein>
    <recommendedName>
        <fullName evidence="7">BESS domain-containing protein</fullName>
    </recommendedName>
</protein>
<dbReference type="GO" id="GO:0005634">
    <property type="term" value="C:nucleus"/>
    <property type="evidence" value="ECO:0007669"/>
    <property type="project" value="UniProtKB-SubCell"/>
</dbReference>
<keyword evidence="1" id="KW-0539">Nucleus</keyword>
<feature type="domain" description="BESS" evidence="4">
    <location>
        <begin position="120"/>
        <end position="159"/>
    </location>
</feature>
<evidence type="ECO:0000259" key="4">
    <source>
        <dbReference type="PROSITE" id="PS51031"/>
    </source>
</evidence>
<dbReference type="InterPro" id="IPR004210">
    <property type="entry name" value="BESS_motif"/>
</dbReference>
<accession>A0A9Q1F1U9</accession>
<evidence type="ECO:0000256" key="2">
    <source>
        <dbReference type="SAM" id="MobiDB-lite"/>
    </source>
</evidence>
<reference evidence="5" key="1">
    <citation type="journal article" date="2023" name="Science">
        <title>Genome structures resolve the early diversification of teleost fishes.</title>
        <authorList>
            <person name="Parey E."/>
            <person name="Louis A."/>
            <person name="Montfort J."/>
            <person name="Bouchez O."/>
            <person name="Roques C."/>
            <person name="Iampietro C."/>
            <person name="Lluch J."/>
            <person name="Castinel A."/>
            <person name="Donnadieu C."/>
            <person name="Desvignes T."/>
            <person name="Floi Bucao C."/>
            <person name="Jouanno E."/>
            <person name="Wen M."/>
            <person name="Mejri S."/>
            <person name="Dirks R."/>
            <person name="Jansen H."/>
            <person name="Henkel C."/>
            <person name="Chen W.J."/>
            <person name="Zahm M."/>
            <person name="Cabau C."/>
            <person name="Klopp C."/>
            <person name="Thompson A.W."/>
            <person name="Robinson-Rechavi M."/>
            <person name="Braasch I."/>
            <person name="Lecointre G."/>
            <person name="Bobe J."/>
            <person name="Postlethwait J.H."/>
            <person name="Berthelot C."/>
            <person name="Roest Crollius H."/>
            <person name="Guiguen Y."/>
        </authorList>
    </citation>
    <scope>NUCLEOTIDE SEQUENCE</scope>
    <source>
        <strain evidence="5">WJC10195</strain>
    </source>
</reference>
<comment type="subcellular location">
    <subcellularLocation>
        <location evidence="1">Nucleus</location>
    </subcellularLocation>
</comment>
<evidence type="ECO:0000259" key="3">
    <source>
        <dbReference type="PROSITE" id="PS51029"/>
    </source>
</evidence>
<keyword evidence="6" id="KW-1185">Reference proteome</keyword>
<dbReference type="PROSITE" id="PS51031">
    <property type="entry name" value="BESS"/>
    <property type="match status" value="1"/>
</dbReference>
<dbReference type="Pfam" id="PF10545">
    <property type="entry name" value="MADF_DNA_bdg"/>
    <property type="match status" value="1"/>
</dbReference>
<organism evidence="5 6">
    <name type="scientific">Synaphobranchus kaupii</name>
    <name type="common">Kaup's arrowtooth eel</name>
    <dbReference type="NCBI Taxonomy" id="118154"/>
    <lineage>
        <taxon>Eukaryota</taxon>
        <taxon>Metazoa</taxon>
        <taxon>Chordata</taxon>
        <taxon>Craniata</taxon>
        <taxon>Vertebrata</taxon>
        <taxon>Euteleostomi</taxon>
        <taxon>Actinopterygii</taxon>
        <taxon>Neopterygii</taxon>
        <taxon>Teleostei</taxon>
        <taxon>Anguilliformes</taxon>
        <taxon>Synaphobranchidae</taxon>
        <taxon>Synaphobranchus</taxon>
    </lineage>
</organism>
<gene>
    <name evidence="5" type="ORF">SKAU_G00245410</name>
</gene>
<dbReference type="Proteomes" id="UP001152622">
    <property type="component" value="Chromosome 9"/>
</dbReference>
<sequence length="164" mass="19033">MKLLGRATVDECRKKWRDMRDVYVREKREEKKRKTSGSAASLKKPWRYSQVMSFLLPFITSRATSTNMEEERRDDGGRTQPTKRYRRADNKSLSTFEKKLLGAVEAASAPSQQPTPSMSADPDRLFLESLLPALKELDPQRKARTKLKIHQLIFEAQYNYSCDD</sequence>
<comment type="caution">
    <text evidence="5">The sequence shown here is derived from an EMBL/GenBank/DDBJ whole genome shotgun (WGS) entry which is preliminary data.</text>
</comment>
<dbReference type="PANTHER" id="PTHR12243">
    <property type="entry name" value="MADF DOMAIN TRANSCRIPTION FACTOR"/>
    <property type="match status" value="1"/>
</dbReference>
<feature type="domain" description="MADF" evidence="3">
    <location>
        <begin position="1"/>
        <end position="60"/>
    </location>
</feature>
<dbReference type="InterPro" id="IPR006578">
    <property type="entry name" value="MADF-dom"/>
</dbReference>
<dbReference type="InterPro" id="IPR039353">
    <property type="entry name" value="TF_Adf1"/>
</dbReference>
<evidence type="ECO:0000256" key="1">
    <source>
        <dbReference type="PROSITE-ProRule" id="PRU00371"/>
    </source>
</evidence>
<dbReference type="GO" id="GO:0006357">
    <property type="term" value="P:regulation of transcription by RNA polymerase II"/>
    <property type="evidence" value="ECO:0007669"/>
    <property type="project" value="TreeGrafter"/>
</dbReference>
<evidence type="ECO:0000313" key="5">
    <source>
        <dbReference type="EMBL" id="KAJ8349411.1"/>
    </source>
</evidence>
<feature type="region of interest" description="Disordered" evidence="2">
    <location>
        <begin position="65"/>
        <end position="93"/>
    </location>
</feature>
<dbReference type="PROSITE" id="PS51029">
    <property type="entry name" value="MADF"/>
    <property type="match status" value="1"/>
</dbReference>
<dbReference type="EMBL" id="JAINUF010000009">
    <property type="protein sequence ID" value="KAJ8349411.1"/>
    <property type="molecule type" value="Genomic_DNA"/>
</dbReference>
<dbReference type="PANTHER" id="PTHR12243:SF67">
    <property type="entry name" value="COREPRESSOR OF PANGOLIN, ISOFORM A-RELATED"/>
    <property type="match status" value="1"/>
</dbReference>
<name>A0A9Q1F1U9_SYNKA</name>
<dbReference type="AlphaFoldDB" id="A0A9Q1F1U9"/>
<dbReference type="GO" id="GO:0003677">
    <property type="term" value="F:DNA binding"/>
    <property type="evidence" value="ECO:0007669"/>
    <property type="project" value="InterPro"/>
</dbReference>